<dbReference type="OrthoDB" id="277175at2759"/>
<accession>A0A9P1IMZ4</accession>
<dbReference type="EMBL" id="CANHGI010000004">
    <property type="protein sequence ID" value="CAI5448698.1"/>
    <property type="molecule type" value="Genomic_DNA"/>
</dbReference>
<dbReference type="InterPro" id="IPR016135">
    <property type="entry name" value="UBQ-conjugating_enzyme/RWD"/>
</dbReference>
<reference evidence="1" key="1">
    <citation type="submission" date="2022-11" db="EMBL/GenBank/DDBJ databases">
        <authorList>
            <person name="Kikuchi T."/>
        </authorList>
    </citation>
    <scope>NUCLEOTIDE SEQUENCE</scope>
    <source>
        <strain evidence="1">PS1010</strain>
    </source>
</reference>
<organism evidence="1 2">
    <name type="scientific">Caenorhabditis angaria</name>
    <dbReference type="NCBI Taxonomy" id="860376"/>
    <lineage>
        <taxon>Eukaryota</taxon>
        <taxon>Metazoa</taxon>
        <taxon>Ecdysozoa</taxon>
        <taxon>Nematoda</taxon>
        <taxon>Chromadorea</taxon>
        <taxon>Rhabditida</taxon>
        <taxon>Rhabditina</taxon>
        <taxon>Rhabditomorpha</taxon>
        <taxon>Rhabditoidea</taxon>
        <taxon>Rhabditidae</taxon>
        <taxon>Peloderinae</taxon>
        <taxon>Caenorhabditis</taxon>
    </lineage>
</organism>
<name>A0A9P1IMZ4_9PELO</name>
<sequence length="68" mass="7804">MSKNWKSSKQFIQKGNSESITIDGIDEKFEVTRIFEAIEKMKAVAEENLCMVMVFAIVSAMQEEIEEL</sequence>
<comment type="caution">
    <text evidence="1">The sequence shown here is derived from an EMBL/GenBank/DDBJ whole genome shotgun (WGS) entry which is preliminary data.</text>
</comment>
<proteinExistence type="predicted"/>
<evidence type="ECO:0000313" key="2">
    <source>
        <dbReference type="Proteomes" id="UP001152747"/>
    </source>
</evidence>
<keyword evidence="2" id="KW-1185">Reference proteome</keyword>
<gene>
    <name evidence="1" type="ORF">CAMP_LOCUS11335</name>
</gene>
<dbReference type="Gene3D" id="3.10.110.10">
    <property type="entry name" value="Ubiquitin Conjugating Enzyme"/>
    <property type="match status" value="1"/>
</dbReference>
<dbReference type="Proteomes" id="UP001152747">
    <property type="component" value="Unassembled WGS sequence"/>
</dbReference>
<protein>
    <submittedName>
        <fullName evidence="1">Uncharacterized protein</fullName>
    </submittedName>
</protein>
<evidence type="ECO:0000313" key="1">
    <source>
        <dbReference type="EMBL" id="CAI5448698.1"/>
    </source>
</evidence>
<dbReference type="AlphaFoldDB" id="A0A9P1IMZ4"/>